<dbReference type="PROSITE" id="PS50968">
    <property type="entry name" value="BIOTINYL_LIPOYL"/>
    <property type="match status" value="1"/>
</dbReference>
<comment type="subunit">
    <text evidence="2">Forms a 24-polypeptide structural core with octahedral symmetry.</text>
</comment>
<evidence type="ECO:0000256" key="1">
    <source>
        <dbReference type="ARBA" id="ARBA00001938"/>
    </source>
</evidence>
<dbReference type="Proteomes" id="UP000183208">
    <property type="component" value="Unassembled WGS sequence"/>
</dbReference>
<dbReference type="OrthoDB" id="9805770at2"/>
<sequence>MITQIHVPTISNAGPKLSVGRWFKRVGDPVTVQEPLVEIETDNVTHEIHAPVTGVLSQISVKAGASVECGMVLGNISLF</sequence>
<dbReference type="InterPro" id="IPR011053">
    <property type="entry name" value="Single_hybrid_motif"/>
</dbReference>
<name>A0A1M6WZL5_9BRAD</name>
<evidence type="ECO:0000313" key="6">
    <source>
        <dbReference type="EMBL" id="SEC91583.1"/>
    </source>
</evidence>
<dbReference type="GO" id="GO:0005737">
    <property type="term" value="C:cytoplasm"/>
    <property type="evidence" value="ECO:0007669"/>
    <property type="project" value="TreeGrafter"/>
</dbReference>
<dbReference type="GO" id="GO:0016407">
    <property type="term" value="F:acetyltransferase activity"/>
    <property type="evidence" value="ECO:0007669"/>
    <property type="project" value="TreeGrafter"/>
</dbReference>
<evidence type="ECO:0000259" key="5">
    <source>
        <dbReference type="PROSITE" id="PS50968"/>
    </source>
</evidence>
<evidence type="ECO:0000256" key="4">
    <source>
        <dbReference type="ARBA" id="ARBA00023315"/>
    </source>
</evidence>
<evidence type="ECO:0000313" key="7">
    <source>
        <dbReference type="Proteomes" id="UP000183208"/>
    </source>
</evidence>
<dbReference type="InterPro" id="IPR000089">
    <property type="entry name" value="Biotin_lipoyl"/>
</dbReference>
<feature type="domain" description="Lipoyl-binding" evidence="5">
    <location>
        <begin position="2"/>
        <end position="77"/>
    </location>
</feature>
<proteinExistence type="predicted"/>
<keyword evidence="4" id="KW-0012">Acyltransferase</keyword>
<dbReference type="InterPro" id="IPR050743">
    <property type="entry name" value="2-oxoacid_DH_E2_comp"/>
</dbReference>
<dbReference type="CDD" id="cd06849">
    <property type="entry name" value="lipoyl_domain"/>
    <property type="match status" value="1"/>
</dbReference>
<dbReference type="SUPFAM" id="SSF51230">
    <property type="entry name" value="Single hybrid motif"/>
    <property type="match status" value="1"/>
</dbReference>
<dbReference type="PANTHER" id="PTHR43178:SF5">
    <property type="entry name" value="LIPOAMIDE ACYLTRANSFERASE COMPONENT OF BRANCHED-CHAIN ALPHA-KETO ACID DEHYDROGENASE COMPLEX, MITOCHONDRIAL"/>
    <property type="match status" value="1"/>
</dbReference>
<organism evidence="6 7">
    <name type="scientific">Bradyrhizobium lablabi</name>
    <dbReference type="NCBI Taxonomy" id="722472"/>
    <lineage>
        <taxon>Bacteria</taxon>
        <taxon>Pseudomonadati</taxon>
        <taxon>Pseudomonadota</taxon>
        <taxon>Alphaproteobacteria</taxon>
        <taxon>Hyphomicrobiales</taxon>
        <taxon>Nitrobacteraceae</taxon>
        <taxon>Bradyrhizobium</taxon>
    </lineage>
</organism>
<comment type="cofactor">
    <cofactor evidence="1">
        <name>(R)-lipoate</name>
        <dbReference type="ChEBI" id="CHEBI:83088"/>
    </cofactor>
</comment>
<dbReference type="EMBL" id="FNTI01000001">
    <property type="protein sequence ID" value="SEC91583.1"/>
    <property type="molecule type" value="Genomic_DNA"/>
</dbReference>
<dbReference type="Pfam" id="PF00364">
    <property type="entry name" value="Biotin_lipoyl"/>
    <property type="match status" value="1"/>
</dbReference>
<gene>
    <name evidence="6" type="ORF">SAMN05444171_2562</name>
</gene>
<evidence type="ECO:0000256" key="3">
    <source>
        <dbReference type="ARBA" id="ARBA00022679"/>
    </source>
</evidence>
<dbReference type="Gene3D" id="2.40.50.100">
    <property type="match status" value="1"/>
</dbReference>
<reference evidence="6 7" key="1">
    <citation type="submission" date="2016-10" db="EMBL/GenBank/DDBJ databases">
        <authorList>
            <person name="de Groot N.N."/>
        </authorList>
    </citation>
    <scope>NUCLEOTIDE SEQUENCE [LARGE SCALE GENOMIC DNA]</scope>
    <source>
        <strain evidence="6 7">GAS522</strain>
    </source>
</reference>
<evidence type="ECO:0000256" key="2">
    <source>
        <dbReference type="ARBA" id="ARBA00011484"/>
    </source>
</evidence>
<dbReference type="AlphaFoldDB" id="A0A1M6WZL5"/>
<dbReference type="GO" id="GO:0031405">
    <property type="term" value="F:lipoic acid binding"/>
    <property type="evidence" value="ECO:0007669"/>
    <property type="project" value="TreeGrafter"/>
</dbReference>
<protein>
    <submittedName>
        <fullName evidence="6">2-oxoglutarate dehydrogenase E2 component (Dihydrolipoamide succinyltransferase)</fullName>
    </submittedName>
</protein>
<keyword evidence="3 6" id="KW-0808">Transferase</keyword>
<dbReference type="PANTHER" id="PTHR43178">
    <property type="entry name" value="DIHYDROLIPOAMIDE ACETYLTRANSFERASE COMPONENT OF PYRUVATE DEHYDROGENASE COMPLEX"/>
    <property type="match status" value="1"/>
</dbReference>
<accession>A0A1M6WZL5</accession>